<sequence length="77" mass="8997">MYPKNKLDRINELAKKKKETGLTLEEAKEQTKLRADYLKNFRSTMVNTIENVKILDPNGTDVTPQKIKDIQNKKKLH</sequence>
<dbReference type="EMBL" id="NPBQ01000007">
    <property type="protein sequence ID" value="PAD85125.1"/>
    <property type="molecule type" value="Genomic_DNA"/>
</dbReference>
<dbReference type="EMBL" id="LDPH01000048">
    <property type="protein sequence ID" value="KLV17401.1"/>
    <property type="molecule type" value="Genomic_DNA"/>
</dbReference>
<evidence type="ECO:0000313" key="5">
    <source>
        <dbReference type="Proteomes" id="UP000036045"/>
    </source>
</evidence>
<dbReference type="PANTHER" id="PTHR37300">
    <property type="entry name" value="UPF0291 PROTEIN CBO2609/CLC_2481"/>
    <property type="match status" value="1"/>
</dbReference>
<proteinExistence type="inferred from homology"/>
<dbReference type="AlphaFoldDB" id="A0A0J1HUM2"/>
<evidence type="ECO:0000313" key="3">
    <source>
        <dbReference type="EMBL" id="KLV17401.1"/>
    </source>
</evidence>
<evidence type="ECO:0000313" key="4">
    <source>
        <dbReference type="EMBL" id="PAD85125.1"/>
    </source>
</evidence>
<evidence type="ECO:0000256" key="2">
    <source>
        <dbReference type="HAMAP-Rule" id="MF_01103"/>
    </source>
</evidence>
<accession>A0A0J1HUM2</accession>
<evidence type="ECO:0000256" key="1">
    <source>
        <dbReference type="ARBA" id="ARBA00022490"/>
    </source>
</evidence>
<gene>
    <name evidence="3" type="ORF">ABW02_24705</name>
    <name evidence="4" type="ORF">CHH57_01155</name>
</gene>
<dbReference type="OrthoDB" id="390105at2"/>
<dbReference type="HAMAP" id="MF_01103">
    <property type="entry name" value="UPF0291"/>
    <property type="match status" value="1"/>
</dbReference>
<dbReference type="KEGG" id="bcir:C2I06_05455"/>
<dbReference type="RefSeq" id="WP_047944818.1">
    <property type="nucleotide sequence ID" value="NZ_CP026031.1"/>
</dbReference>
<dbReference type="Gene3D" id="1.10.287.540">
    <property type="entry name" value="Helix hairpin bin"/>
    <property type="match status" value="1"/>
</dbReference>
<reference evidence="3 5" key="1">
    <citation type="submission" date="2015-05" db="EMBL/GenBank/DDBJ databases">
        <title>Whole genome sequence and identification of bacterial endophytes from Costus igneus.</title>
        <authorList>
            <person name="Lee Y.P."/>
            <person name="Gan H.M."/>
            <person name="Eng W."/>
            <person name="Wheatley M.S."/>
            <person name="Caraballo A."/>
            <person name="Polter S."/>
            <person name="Savka M.A."/>
            <person name="Hudson A.O."/>
        </authorList>
    </citation>
    <scope>NUCLEOTIDE SEQUENCE [LARGE SCALE GENOMIC DNA]</scope>
    <source>
        <strain evidence="3 5">RIT379</strain>
    </source>
</reference>
<dbReference type="GeneID" id="56349531"/>
<dbReference type="Proteomes" id="UP000036045">
    <property type="component" value="Unassembled WGS sequence"/>
</dbReference>
<dbReference type="PATRIC" id="fig|1397.4.peg.4462"/>
<dbReference type="PANTHER" id="PTHR37300:SF1">
    <property type="entry name" value="UPF0291 PROTEIN YNZC"/>
    <property type="match status" value="1"/>
</dbReference>
<comment type="similarity">
    <text evidence="2">Belongs to the UPF0291 family.</text>
</comment>
<reference evidence="4 6" key="2">
    <citation type="submission" date="2017-07" db="EMBL/GenBank/DDBJ databases">
        <title>Isolation and whole genome analysis of endospore-forming bacteria from heroin.</title>
        <authorList>
            <person name="Kalinowski J."/>
            <person name="Ahrens B."/>
            <person name="Al-Dilaimi A."/>
            <person name="Winkler A."/>
            <person name="Wibberg D."/>
            <person name="Schleenbecker U."/>
            <person name="Ruckert C."/>
            <person name="Wolfel R."/>
            <person name="Grass G."/>
        </authorList>
    </citation>
    <scope>NUCLEOTIDE SEQUENCE [LARGE SCALE GENOMIC DNA]</scope>
    <source>
        <strain evidence="4 6">7521-2</strain>
    </source>
</reference>
<dbReference type="Pfam" id="PF05979">
    <property type="entry name" value="DUF896"/>
    <property type="match status" value="1"/>
</dbReference>
<evidence type="ECO:0000313" key="6">
    <source>
        <dbReference type="Proteomes" id="UP000216961"/>
    </source>
</evidence>
<keyword evidence="5" id="KW-1185">Reference proteome</keyword>
<keyword evidence="1 2" id="KW-0963">Cytoplasm</keyword>
<organism evidence="3 5">
    <name type="scientific">Niallia circulans</name>
    <name type="common">Bacillus circulans</name>
    <dbReference type="NCBI Taxonomy" id="1397"/>
    <lineage>
        <taxon>Bacteria</taxon>
        <taxon>Bacillati</taxon>
        <taxon>Bacillota</taxon>
        <taxon>Bacilli</taxon>
        <taxon>Bacillales</taxon>
        <taxon>Bacillaceae</taxon>
        <taxon>Niallia</taxon>
    </lineage>
</organism>
<comment type="subcellular location">
    <subcellularLocation>
        <location evidence="2">Cytoplasm</location>
    </subcellularLocation>
</comment>
<protein>
    <recommendedName>
        <fullName evidence="2">UPF0291 protein ABW02_24705</fullName>
    </recommendedName>
</protein>
<name>A0A0J1HUM2_NIACI</name>
<dbReference type="GO" id="GO:0005737">
    <property type="term" value="C:cytoplasm"/>
    <property type="evidence" value="ECO:0007669"/>
    <property type="project" value="UniProtKB-SubCell"/>
</dbReference>
<dbReference type="Proteomes" id="UP000216961">
    <property type="component" value="Unassembled WGS sequence"/>
</dbReference>
<dbReference type="SUPFAM" id="SSF158221">
    <property type="entry name" value="YnzC-like"/>
    <property type="match status" value="1"/>
</dbReference>
<dbReference type="InterPro" id="IPR009242">
    <property type="entry name" value="DUF896"/>
</dbReference>
<comment type="caution">
    <text evidence="3">The sequence shown here is derived from an EMBL/GenBank/DDBJ whole genome shotgun (WGS) entry which is preliminary data.</text>
</comment>